<protein>
    <submittedName>
        <fullName evidence="2">DUF2279 domain-containing protein</fullName>
    </submittedName>
</protein>
<organism evidence="2 3">
    <name type="scientific">Ramlibacter cellulosilyticus</name>
    <dbReference type="NCBI Taxonomy" id="2764187"/>
    <lineage>
        <taxon>Bacteria</taxon>
        <taxon>Pseudomonadati</taxon>
        <taxon>Pseudomonadota</taxon>
        <taxon>Betaproteobacteria</taxon>
        <taxon>Burkholderiales</taxon>
        <taxon>Comamonadaceae</taxon>
        <taxon>Ramlibacter</taxon>
    </lineage>
</organism>
<sequence length="289" mass="31714">MARVATAAVRFLLAALLCAAVAAARAGDETPPEPPPDLTLRNTAIIGATSALMATYGYRKWWNDGFGEGFTRVDEGWFGQDTAYGGTDKLGHMFANHAGVRLLRPLFEGAGNSRESSIRLAGWTTLGIFTAIEVLDGYSRKWDFSAQDALMNVAGVALGVVLESRPDLDDKFDFRLAYKRSPDAGFSPASDYSGQRYLFMVKADGFEATRHVPVLRYLEFGVGYQARGFETGGERRRDLYFAVSVNLARVLADAAYGGRMHSTRTQRGAELLFELVQFPTAVYSRHPVD</sequence>
<feature type="signal peptide" evidence="1">
    <location>
        <begin position="1"/>
        <end position="26"/>
    </location>
</feature>
<dbReference type="RefSeq" id="WP_187075274.1">
    <property type="nucleotide sequence ID" value="NZ_JACORT010000002.1"/>
</dbReference>
<accession>A0A923MNC1</accession>
<dbReference type="InterPro" id="IPR018736">
    <property type="entry name" value="DUF2279_periplasmic_lipo"/>
</dbReference>
<keyword evidence="1" id="KW-0732">Signal</keyword>
<dbReference type="Proteomes" id="UP000608513">
    <property type="component" value="Unassembled WGS sequence"/>
</dbReference>
<reference evidence="2" key="1">
    <citation type="submission" date="2020-08" db="EMBL/GenBank/DDBJ databases">
        <title>Ramlibacter sp. USB13 16S ribosomal RNA gene genome sequencing and assembly.</title>
        <authorList>
            <person name="Kang M."/>
        </authorList>
    </citation>
    <scope>NUCLEOTIDE SEQUENCE</scope>
    <source>
        <strain evidence="2">USB13</strain>
    </source>
</reference>
<keyword evidence="3" id="KW-1185">Reference proteome</keyword>
<proteinExistence type="predicted"/>
<dbReference type="EMBL" id="JACORT010000002">
    <property type="protein sequence ID" value="MBC5782510.1"/>
    <property type="molecule type" value="Genomic_DNA"/>
</dbReference>
<dbReference type="Pfam" id="PF10043">
    <property type="entry name" value="DUF2279"/>
    <property type="match status" value="1"/>
</dbReference>
<dbReference type="AlphaFoldDB" id="A0A923MNC1"/>
<feature type="chain" id="PRO_5037426511" evidence="1">
    <location>
        <begin position="27"/>
        <end position="289"/>
    </location>
</feature>
<gene>
    <name evidence="2" type="ORF">H8N03_06110</name>
</gene>
<name>A0A923MNC1_9BURK</name>
<evidence type="ECO:0000313" key="3">
    <source>
        <dbReference type="Proteomes" id="UP000608513"/>
    </source>
</evidence>
<evidence type="ECO:0000256" key="1">
    <source>
        <dbReference type="SAM" id="SignalP"/>
    </source>
</evidence>
<evidence type="ECO:0000313" key="2">
    <source>
        <dbReference type="EMBL" id="MBC5782510.1"/>
    </source>
</evidence>
<comment type="caution">
    <text evidence="2">The sequence shown here is derived from an EMBL/GenBank/DDBJ whole genome shotgun (WGS) entry which is preliminary data.</text>
</comment>